<protein>
    <recommendedName>
        <fullName evidence="2">separase</fullName>
        <ecNumber evidence="2">3.4.22.49</ecNumber>
    </recommendedName>
</protein>
<dbReference type="GO" id="GO:0072686">
    <property type="term" value="C:mitotic spindle"/>
    <property type="evidence" value="ECO:0007669"/>
    <property type="project" value="TreeGrafter"/>
</dbReference>
<keyword evidence="3" id="KW-0378">Hydrolase</keyword>
<keyword evidence="4" id="KW-0159">Chromosome partition</keyword>
<feature type="region of interest" description="Disordered" evidence="5">
    <location>
        <begin position="33"/>
        <end position="72"/>
    </location>
</feature>
<evidence type="ECO:0000259" key="6">
    <source>
        <dbReference type="PROSITE" id="PS51700"/>
    </source>
</evidence>
<dbReference type="GO" id="GO:0004197">
    <property type="term" value="F:cysteine-type endopeptidase activity"/>
    <property type="evidence" value="ECO:0007669"/>
    <property type="project" value="InterPro"/>
</dbReference>
<feature type="compositionally biased region" description="Low complexity" evidence="5">
    <location>
        <begin position="1206"/>
        <end position="1225"/>
    </location>
</feature>
<organism evidence="7 8">
    <name type="scientific">Septoria linicola</name>
    <dbReference type="NCBI Taxonomy" id="215465"/>
    <lineage>
        <taxon>Eukaryota</taxon>
        <taxon>Fungi</taxon>
        <taxon>Dikarya</taxon>
        <taxon>Ascomycota</taxon>
        <taxon>Pezizomycotina</taxon>
        <taxon>Dothideomycetes</taxon>
        <taxon>Dothideomycetidae</taxon>
        <taxon>Mycosphaerellales</taxon>
        <taxon>Mycosphaerellaceae</taxon>
        <taxon>Septoria</taxon>
    </lineage>
</organism>
<feature type="domain" description="Peptidase C50" evidence="6">
    <location>
        <begin position="1781"/>
        <end position="1882"/>
    </location>
</feature>
<dbReference type="Pfam" id="PF03568">
    <property type="entry name" value="Separin_C"/>
    <property type="match status" value="1"/>
</dbReference>
<dbReference type="PROSITE" id="PS51700">
    <property type="entry name" value="SEPARIN"/>
    <property type="match status" value="1"/>
</dbReference>
<dbReference type="SUPFAM" id="SSF48452">
    <property type="entry name" value="TPR-like"/>
    <property type="match status" value="1"/>
</dbReference>
<evidence type="ECO:0000256" key="5">
    <source>
        <dbReference type="SAM" id="MobiDB-lite"/>
    </source>
</evidence>
<evidence type="ECO:0000256" key="3">
    <source>
        <dbReference type="ARBA" id="ARBA00022801"/>
    </source>
</evidence>
<dbReference type="PANTHER" id="PTHR12792">
    <property type="entry name" value="EXTRA SPINDLE POLES 1-RELATED"/>
    <property type="match status" value="1"/>
</dbReference>
<evidence type="ECO:0000256" key="1">
    <source>
        <dbReference type="ARBA" id="ARBA00000451"/>
    </source>
</evidence>
<evidence type="ECO:0000256" key="2">
    <source>
        <dbReference type="ARBA" id="ARBA00012489"/>
    </source>
</evidence>
<sequence>MANTGDLVEEVKAALAGGIATQSTVANLQSLFGTTSPVPGTTTSTAKSSASTRTPKTAVTKTTSSRAGKTALPPARGAKKVAFLPVLEDEPKTLPPKSRYALATEIVNISLKVLQTAAKQERCSQADDAINGESTPRTSSSLSQRALQARSSNVSPAKSAPGQRSKSKSAAAPNPREASIQIVPWSATAECARLAFSQLRATDRQKLGVRALPKFQLETGMLSLVGRMIALGLDGLAAKELCAVKKRLQAEALATHSIEKNQPSSRTTKGTHETLASLLELQIDIEMRTEAAPLAMTYWSYVLHLLANSKKPLAIEEAIPYLELDQPGSAVSLIMKQSDTITDGSKAHKQLDALFLALMRFCPAVNISADDSARDRERSIRPLAAFKIHGIALAVRKKMLKLDECTQEITEPLSRALTALLRRLPPHEIDADAEVLDVCLKTCASLDFNPATTSPGSSSTAFTISRGISLLAEQTNASETACVYAQAAVDQCTGLEHNHARRIAGLARLCSSNAALGKSAKVSQVQSDDDLRVVVQALQQSLSGSATDYGSLLAELAHLLECFASGFSDDLQRSFTRAAATFASRYARLNPGKQIQSIKDIISRSLAVCRTTEDLLAWITKDTAQALSGSGTLREVSAWMAHESLVRAWSDSQSAVLLSRVLKGLITKAAASPAEKSISIIYDDESLTPGERGAALEWQLQAAFELAHKTKYRRSLNSMIPNILHRLMAVYDAPTFPIRRARVAAMMMRHRTLGGDAFTPKLLQAAESADSIDEDRLGQDEKLVTYLAEVRVSVAIARGFETGNLTPSAMEAHIEVWQRLLHGAHSVDALHRVIEHPRGFAQQLASLMDYFGMLGYSKIQLQLSCLASQLQQLLHDREQLCVSALYSVRAYLLQGYAEQAAVALEEAESYLSGADNTSLVALDFQITRAQYLLCVDKLDECNMALQRAAKVRSGLAVESVRSQQSKSYSLHHVRGWMVHSQYLFAAGNTEQALRAAKRSVKVANSIWAGLEKSSPISTMPSPQSQDEHVVRPVNTLVRGISKLNLKPVDENTARSSASQHSVGAAFWDVVPLMCQALMHLADVFTHHGVFLEANYASEHAIKVAEGVRSHELLSRVRYHRSMLLASAGRVEEAELCIAHEQDLDRLLSPLTKVQQLRAKATMSTKIGDHEDALTFLHKAEAIVKDVQSETYIASLGRSRVTGTAGSASKSAHAAVTASSATTKRSTTSRKLAKNPRPPPIKSAQKTVEVVVPKSNTAWGSCYALQKLEAQVMLQSTILAAKLGRSDGHTFAWLAEYCQIFPDSFSRRMFSYLAEMQQAEAAIGADFTFNALAESNIAFPALQTIDRRLSFVQSTLQPAVKKTTKTSKSGKGEKQTELSLLQMLLAARQQLQAKDSMPNLLTTSDTHKLYAALADTSILLSATSAAKATEVLHPVREAMNVELPRMHASQCLSVAAKLESDICRGSDLLLWPETDVASTKPQLCASEFRNDYVNIMPLPWTAVSLSLNDECDELYVARYHRDETPLLLRLPFSRQKSDDDSEDLFDFQVGRAELQEIIELSNYSCHNSMDSSVKGAKTNWWSEREALDRRLQELLINIENIWLGGFRGALSLHEKDDARLEQFRVSFDGMLDRHLPSRKVKGSKKIALDDQILELFIGLGTGLEDDADLDEPLADLLYFVVDMLQFNGERNAYDEIDFDSMAIDALDALRVYYDAQTGQNDAAHLILVLDRRLQAFPWESLPCLEKTSVSRVDSMLTLRERIVAMRNLTQGSQEDHIHTISRHSGAYVLNPSGDLKSTETSLAPELSKLVQADGAPWTSVVKREPSEEVFKAALQTSSNFLYFGHGAGSQYIRPRTIRKMDTCSDVVWLMGCSSGAATEYDELESCSVPLAYLQAGQVSSERPSKCMAVVATLWDVTDKDIDRFSLAVGQEWGLWQTAPESTKAPAKTPRKRTVAAATTLERGVKAPKTPKMRKTPAPARTPARSRSRVRIDDGKKQSLVEAVTKARDACFLRYLNGAAPVVYGVPVYLED</sequence>
<feature type="region of interest" description="Disordered" evidence="5">
    <location>
        <begin position="123"/>
        <end position="177"/>
    </location>
</feature>
<feature type="compositionally biased region" description="Low complexity" evidence="5">
    <location>
        <begin position="33"/>
        <end position="65"/>
    </location>
</feature>
<dbReference type="Proteomes" id="UP001056384">
    <property type="component" value="Chromosome 1"/>
</dbReference>
<feature type="region of interest" description="Disordered" evidence="5">
    <location>
        <begin position="1202"/>
        <end position="1242"/>
    </location>
</feature>
<dbReference type="GO" id="GO:0006508">
    <property type="term" value="P:proteolysis"/>
    <property type="evidence" value="ECO:0007669"/>
    <property type="project" value="InterPro"/>
</dbReference>
<dbReference type="GO" id="GO:0044732">
    <property type="term" value="C:mitotic spindle pole body"/>
    <property type="evidence" value="ECO:0007669"/>
    <property type="project" value="TreeGrafter"/>
</dbReference>
<dbReference type="EC" id="3.4.22.49" evidence="2"/>
<evidence type="ECO:0000313" key="7">
    <source>
        <dbReference type="EMBL" id="USW48348.1"/>
    </source>
</evidence>
<dbReference type="OrthoDB" id="10255632at2759"/>
<gene>
    <name evidence="7" type="ORF">Slin15195_G016670</name>
</gene>
<evidence type="ECO:0000313" key="8">
    <source>
        <dbReference type="Proteomes" id="UP001056384"/>
    </source>
</evidence>
<proteinExistence type="predicted"/>
<dbReference type="EMBL" id="CP099418">
    <property type="protein sequence ID" value="USW48348.1"/>
    <property type="molecule type" value="Genomic_DNA"/>
</dbReference>
<feature type="compositionally biased region" description="Polar residues" evidence="5">
    <location>
        <begin position="132"/>
        <end position="156"/>
    </location>
</feature>
<keyword evidence="8" id="KW-1185">Reference proteome</keyword>
<dbReference type="GO" id="GO:0051307">
    <property type="term" value="P:meiotic chromosome separation"/>
    <property type="evidence" value="ECO:0007669"/>
    <property type="project" value="TreeGrafter"/>
</dbReference>
<name>A0A9Q9EGJ9_9PEZI</name>
<reference evidence="7" key="1">
    <citation type="submission" date="2022-06" db="EMBL/GenBank/DDBJ databases">
        <title>Complete genome sequences of two strains of the flax pathogen Septoria linicola.</title>
        <authorList>
            <person name="Lapalu N."/>
            <person name="Simon A."/>
            <person name="Demenou B."/>
            <person name="Paumier D."/>
            <person name="Guillot M.-P."/>
            <person name="Gout L."/>
            <person name="Valade R."/>
        </authorList>
    </citation>
    <scope>NUCLEOTIDE SEQUENCE</scope>
    <source>
        <strain evidence="7">SE15195</strain>
    </source>
</reference>
<dbReference type="GO" id="GO:0005737">
    <property type="term" value="C:cytoplasm"/>
    <property type="evidence" value="ECO:0007669"/>
    <property type="project" value="TreeGrafter"/>
</dbReference>
<evidence type="ECO:0000256" key="4">
    <source>
        <dbReference type="ARBA" id="ARBA00022829"/>
    </source>
</evidence>
<accession>A0A9Q9EGJ9</accession>
<comment type="catalytic activity">
    <reaction evidence="1">
        <text>All bonds known to be hydrolyzed by this endopeptidase have arginine in P1 and an acidic residue in P4. P6 is often occupied by an acidic residue or by a hydroxy-amino-acid residue, the phosphorylation of which enhances cleavage.</text>
        <dbReference type="EC" id="3.4.22.49"/>
    </reaction>
</comment>
<dbReference type="InterPro" id="IPR030397">
    <property type="entry name" value="SEPARIN_core_dom"/>
</dbReference>
<dbReference type="InterPro" id="IPR011990">
    <property type="entry name" value="TPR-like_helical_dom_sf"/>
</dbReference>
<dbReference type="InterPro" id="IPR005314">
    <property type="entry name" value="Peptidase_C50"/>
</dbReference>
<dbReference type="GO" id="GO:0005634">
    <property type="term" value="C:nucleus"/>
    <property type="evidence" value="ECO:0007669"/>
    <property type="project" value="InterPro"/>
</dbReference>
<dbReference type="PANTHER" id="PTHR12792:SF0">
    <property type="entry name" value="SEPARIN"/>
    <property type="match status" value="1"/>
</dbReference>
<feature type="region of interest" description="Disordered" evidence="5">
    <location>
        <begin position="1965"/>
        <end position="1991"/>
    </location>
</feature>